<evidence type="ECO:0000313" key="3">
    <source>
        <dbReference type="Proteomes" id="UP000759246"/>
    </source>
</evidence>
<evidence type="ECO:0008006" key="4">
    <source>
        <dbReference type="Google" id="ProtNLM"/>
    </source>
</evidence>
<proteinExistence type="predicted"/>
<comment type="caution">
    <text evidence="2">The sequence shown here is derived from an EMBL/GenBank/DDBJ whole genome shotgun (WGS) entry which is preliminary data.</text>
</comment>
<dbReference type="Proteomes" id="UP000759246">
    <property type="component" value="Unassembled WGS sequence"/>
</dbReference>
<gene>
    <name evidence="2" type="ORF">HXK09_00765</name>
</gene>
<organism evidence="2 3">
    <name type="scientific">Actinomyces bouchesdurhonensis</name>
    <dbReference type="NCBI Taxonomy" id="1852361"/>
    <lineage>
        <taxon>Bacteria</taxon>
        <taxon>Bacillati</taxon>
        <taxon>Actinomycetota</taxon>
        <taxon>Actinomycetes</taxon>
        <taxon>Actinomycetales</taxon>
        <taxon>Actinomycetaceae</taxon>
        <taxon>Actinomyces</taxon>
    </lineage>
</organism>
<feature type="compositionally biased region" description="Acidic residues" evidence="1">
    <location>
        <begin position="405"/>
        <end position="417"/>
    </location>
</feature>
<reference evidence="2" key="1">
    <citation type="submission" date="2020-04" db="EMBL/GenBank/DDBJ databases">
        <title>Deep metagenomics examines the oral microbiome during advanced dental caries in children, revealing novel taxa and co-occurrences with host molecules.</title>
        <authorList>
            <person name="Baker J.L."/>
            <person name="Morton J.T."/>
            <person name="Dinis M."/>
            <person name="Alvarez R."/>
            <person name="Tran N.C."/>
            <person name="Knight R."/>
            <person name="Edlund A."/>
        </authorList>
    </citation>
    <scope>NUCLEOTIDE SEQUENCE</scope>
    <source>
        <strain evidence="2">JCVI_30_bin.13</strain>
    </source>
</reference>
<feature type="region of interest" description="Disordered" evidence="1">
    <location>
        <begin position="398"/>
        <end position="450"/>
    </location>
</feature>
<accession>A0A929RNG3</accession>
<evidence type="ECO:0000256" key="1">
    <source>
        <dbReference type="SAM" id="MobiDB-lite"/>
    </source>
</evidence>
<sequence>MKYEQTFQEALGAFSDSLARLKREDVGWLPLSAVEGPDSLITLDVIRDHSARARRLATLNPIVKRGLVVRNAYMWGDPVVYKGSTGPSRKVIEENTKACFSVQARVRDEQSFNTDGCVIYLIDKATKTVTPVPLMRLAGVATDDATGDVVAVLINPVVSGEPQWYMLWDRVGVKITKSNYKVNKRLTVVYATVNRLAAEQYGKPDLMSAMSYAQKYKEHLEVAHLMEKSLAKLAFKATSVNSKQQQAVQQRMAGPGVGATANIGAGQDIQAINKAGAGIDFSAGTPLAAMVSAALDIPLSVLLTDGSAGGRQGAETALEDPTFKALELRRQLHIDMLNEIAAALGIKVSIEYGSINNDQTHRRIQSLTLAYQNGALHQIEMRSGVLQLLKIAGSLPLEDLPALPDEGENEDEGEEDSTTTKSDDAEDGRATGVGPMSDGTNDNRDRGTDA</sequence>
<feature type="compositionally biased region" description="Basic and acidic residues" evidence="1">
    <location>
        <begin position="441"/>
        <end position="450"/>
    </location>
</feature>
<name>A0A929RNG3_9ACTO</name>
<evidence type="ECO:0000313" key="2">
    <source>
        <dbReference type="EMBL" id="MBF0965706.1"/>
    </source>
</evidence>
<dbReference type="AlphaFoldDB" id="A0A929RNG3"/>
<protein>
    <recommendedName>
        <fullName evidence="4">Phage portal protein</fullName>
    </recommendedName>
</protein>
<dbReference type="EMBL" id="JABZGF010000006">
    <property type="protein sequence ID" value="MBF0965706.1"/>
    <property type="molecule type" value="Genomic_DNA"/>
</dbReference>